<dbReference type="Proteomes" id="UP000027265">
    <property type="component" value="Unassembled WGS sequence"/>
</dbReference>
<organism evidence="1 2">
    <name type="scientific">Jaapia argillacea MUCL 33604</name>
    <dbReference type="NCBI Taxonomy" id="933084"/>
    <lineage>
        <taxon>Eukaryota</taxon>
        <taxon>Fungi</taxon>
        <taxon>Dikarya</taxon>
        <taxon>Basidiomycota</taxon>
        <taxon>Agaricomycotina</taxon>
        <taxon>Agaricomycetes</taxon>
        <taxon>Agaricomycetidae</taxon>
        <taxon>Jaapiales</taxon>
        <taxon>Jaapiaceae</taxon>
        <taxon>Jaapia</taxon>
    </lineage>
</organism>
<dbReference type="AlphaFoldDB" id="A0A067PC01"/>
<dbReference type="EMBL" id="KL197740">
    <property type="protein sequence ID" value="KDQ52418.1"/>
    <property type="molecule type" value="Genomic_DNA"/>
</dbReference>
<gene>
    <name evidence="1" type="ORF">JAAARDRAFT_40267</name>
</gene>
<protein>
    <submittedName>
        <fullName evidence="1">Uncharacterized protein</fullName>
    </submittedName>
</protein>
<dbReference type="InParanoid" id="A0A067PC01"/>
<dbReference type="HOGENOM" id="CLU_2527772_0_0_1"/>
<evidence type="ECO:0000313" key="2">
    <source>
        <dbReference type="Proteomes" id="UP000027265"/>
    </source>
</evidence>
<accession>A0A067PC01</accession>
<sequence>MSLIVLNPLTSNSRHATISSRSTICPSSEDLLASAPNYPLLVFTWSYSFPAQPNPGYHASASSIVALHLEAAPDYVKGAVRQEC</sequence>
<reference evidence="2" key="1">
    <citation type="journal article" date="2014" name="Proc. Natl. Acad. Sci. U.S.A.">
        <title>Extensive sampling of basidiomycete genomes demonstrates inadequacy of the white-rot/brown-rot paradigm for wood decay fungi.</title>
        <authorList>
            <person name="Riley R."/>
            <person name="Salamov A.A."/>
            <person name="Brown D.W."/>
            <person name="Nagy L.G."/>
            <person name="Floudas D."/>
            <person name="Held B.W."/>
            <person name="Levasseur A."/>
            <person name="Lombard V."/>
            <person name="Morin E."/>
            <person name="Otillar R."/>
            <person name="Lindquist E.A."/>
            <person name="Sun H."/>
            <person name="LaButti K.M."/>
            <person name="Schmutz J."/>
            <person name="Jabbour D."/>
            <person name="Luo H."/>
            <person name="Baker S.E."/>
            <person name="Pisabarro A.G."/>
            <person name="Walton J.D."/>
            <person name="Blanchette R.A."/>
            <person name="Henrissat B."/>
            <person name="Martin F."/>
            <person name="Cullen D."/>
            <person name="Hibbett D.S."/>
            <person name="Grigoriev I.V."/>
        </authorList>
    </citation>
    <scope>NUCLEOTIDE SEQUENCE [LARGE SCALE GENOMIC DNA]</scope>
    <source>
        <strain evidence="2">MUCL 33604</strain>
    </source>
</reference>
<evidence type="ECO:0000313" key="1">
    <source>
        <dbReference type="EMBL" id="KDQ52418.1"/>
    </source>
</evidence>
<proteinExistence type="predicted"/>
<keyword evidence="2" id="KW-1185">Reference proteome</keyword>
<name>A0A067PC01_9AGAM</name>